<reference evidence="2 3" key="1">
    <citation type="submission" date="2017-04" db="EMBL/GenBank/DDBJ databases">
        <title>The whole genome sequencing and assembly of Halobacillus mangrovi strain.</title>
        <authorList>
            <person name="Lee S.-J."/>
            <person name="Park M.-K."/>
            <person name="Kim J.-Y."/>
            <person name="Lee Y.-J."/>
            <person name="Yi H."/>
            <person name="Bahn Y.-S."/>
            <person name="Kim J.F."/>
            <person name="Lee D.-W."/>
        </authorList>
    </citation>
    <scope>NUCLEOTIDE SEQUENCE [LARGE SCALE GENOMIC DNA]</scope>
    <source>
        <strain evidence="2 3">KTB 131</strain>
    </source>
</reference>
<protein>
    <submittedName>
        <fullName evidence="2">Uncharacterized protein</fullName>
    </submittedName>
</protein>
<keyword evidence="1" id="KW-1133">Transmembrane helix</keyword>
<keyword evidence="1" id="KW-0812">Transmembrane</keyword>
<accession>A0A1W5ZYB9</accession>
<evidence type="ECO:0000313" key="2">
    <source>
        <dbReference type="EMBL" id="ARI78227.1"/>
    </source>
</evidence>
<gene>
    <name evidence="2" type="ORF">HM131_15820</name>
</gene>
<organism evidence="2 3">
    <name type="scientific">Halobacillus mangrovi</name>
    <dbReference type="NCBI Taxonomy" id="402384"/>
    <lineage>
        <taxon>Bacteria</taxon>
        <taxon>Bacillati</taxon>
        <taxon>Bacillota</taxon>
        <taxon>Bacilli</taxon>
        <taxon>Bacillales</taxon>
        <taxon>Bacillaceae</taxon>
        <taxon>Halobacillus</taxon>
    </lineage>
</organism>
<dbReference type="RefSeq" id="WP_085030686.1">
    <property type="nucleotide sequence ID" value="NZ_CP020772.1"/>
</dbReference>
<keyword evidence="1" id="KW-0472">Membrane</keyword>
<feature type="transmembrane region" description="Helical" evidence="1">
    <location>
        <begin position="24"/>
        <end position="50"/>
    </location>
</feature>
<keyword evidence="3" id="KW-1185">Reference proteome</keyword>
<dbReference type="KEGG" id="hmn:HM131_15820"/>
<dbReference type="EMBL" id="CP020772">
    <property type="protein sequence ID" value="ARI78227.1"/>
    <property type="molecule type" value="Genomic_DNA"/>
</dbReference>
<proteinExistence type="predicted"/>
<sequence length="254" mass="29474">MSFLFGTPNANQSILVLLSGFGKVLGWITLKIIGGLLIGISGFIGALLIYRYLNYHKILRRDIKDEITSFLRTCNGEMEKGTCYTINTKEHPDGISLDKKIYPTTKAITQRVRLNEELFDNNKWGFKYDEEFINGVLEEMLFEGCVSCLYNKDTHEIEGWQYSIGAERNEKVSYLSLRPVKVTKEGKLIDINKGKRTLSIHNDHIFEIGVWGRRIFIADSDRWVTLKCNFKWEANILYNKIENIRKEIDVQYLE</sequence>
<evidence type="ECO:0000256" key="1">
    <source>
        <dbReference type="SAM" id="Phobius"/>
    </source>
</evidence>
<name>A0A1W5ZYB9_9BACI</name>
<dbReference type="OrthoDB" id="9989931at2"/>
<dbReference type="AlphaFoldDB" id="A0A1W5ZYB9"/>
<evidence type="ECO:0000313" key="3">
    <source>
        <dbReference type="Proteomes" id="UP000192527"/>
    </source>
</evidence>
<dbReference type="Proteomes" id="UP000192527">
    <property type="component" value="Chromosome"/>
</dbReference>